<accession>A0A165D708</accession>
<keyword evidence="1" id="KW-1133">Transmembrane helix</keyword>
<keyword evidence="3" id="KW-1185">Reference proteome</keyword>
<keyword evidence="1" id="KW-0812">Transmembrane</keyword>
<dbReference type="Proteomes" id="UP000076842">
    <property type="component" value="Unassembled WGS sequence"/>
</dbReference>
<feature type="transmembrane region" description="Helical" evidence="1">
    <location>
        <begin position="99"/>
        <end position="119"/>
    </location>
</feature>
<organism evidence="2 3">
    <name type="scientific">Calocera cornea HHB12733</name>
    <dbReference type="NCBI Taxonomy" id="1353952"/>
    <lineage>
        <taxon>Eukaryota</taxon>
        <taxon>Fungi</taxon>
        <taxon>Dikarya</taxon>
        <taxon>Basidiomycota</taxon>
        <taxon>Agaricomycotina</taxon>
        <taxon>Dacrymycetes</taxon>
        <taxon>Dacrymycetales</taxon>
        <taxon>Dacrymycetaceae</taxon>
        <taxon>Calocera</taxon>
    </lineage>
</organism>
<dbReference type="InParanoid" id="A0A165D708"/>
<name>A0A165D708_9BASI</name>
<sequence length="120" mass="13094">MRIDYVPQSLCGVETSCNLMDFLEQQAEEAGGLLRYDAGACHLGTSSSLGPGYGYFAAVQLHAAARQTGGPLCSCMQLRAAASLTWAFALRKFRALAPLFPSFTFTTVSFILFEFYFLLT</sequence>
<dbReference type="EMBL" id="KV424074">
    <property type="protein sequence ID" value="KZT52196.1"/>
    <property type="molecule type" value="Genomic_DNA"/>
</dbReference>
<reference evidence="2 3" key="1">
    <citation type="journal article" date="2016" name="Mol. Biol. Evol.">
        <title>Comparative Genomics of Early-Diverging Mushroom-Forming Fungi Provides Insights into the Origins of Lignocellulose Decay Capabilities.</title>
        <authorList>
            <person name="Nagy L.G."/>
            <person name="Riley R."/>
            <person name="Tritt A."/>
            <person name="Adam C."/>
            <person name="Daum C."/>
            <person name="Floudas D."/>
            <person name="Sun H."/>
            <person name="Yadav J.S."/>
            <person name="Pangilinan J."/>
            <person name="Larsson K.H."/>
            <person name="Matsuura K."/>
            <person name="Barry K."/>
            <person name="Labutti K."/>
            <person name="Kuo R."/>
            <person name="Ohm R.A."/>
            <person name="Bhattacharya S.S."/>
            <person name="Shirouzu T."/>
            <person name="Yoshinaga Y."/>
            <person name="Martin F.M."/>
            <person name="Grigoriev I.V."/>
            <person name="Hibbett D.S."/>
        </authorList>
    </citation>
    <scope>NUCLEOTIDE SEQUENCE [LARGE SCALE GENOMIC DNA]</scope>
    <source>
        <strain evidence="2 3">HHB12733</strain>
    </source>
</reference>
<evidence type="ECO:0000313" key="3">
    <source>
        <dbReference type="Proteomes" id="UP000076842"/>
    </source>
</evidence>
<keyword evidence="1" id="KW-0472">Membrane</keyword>
<gene>
    <name evidence="2" type="ORF">CALCODRAFT_98644</name>
</gene>
<protein>
    <submittedName>
        <fullName evidence="2">Uncharacterized protein</fullName>
    </submittedName>
</protein>
<proteinExistence type="predicted"/>
<dbReference type="AlphaFoldDB" id="A0A165D708"/>
<evidence type="ECO:0000313" key="2">
    <source>
        <dbReference type="EMBL" id="KZT52196.1"/>
    </source>
</evidence>
<evidence type="ECO:0000256" key="1">
    <source>
        <dbReference type="SAM" id="Phobius"/>
    </source>
</evidence>